<protein>
    <submittedName>
        <fullName evidence="1">Uncharacterized protein</fullName>
    </submittedName>
</protein>
<name>A0ABN8EXY2_9BACT</name>
<reference evidence="1" key="1">
    <citation type="submission" date="2021-12" db="EMBL/GenBank/DDBJ databases">
        <authorList>
            <person name="Rodrigo-Torres L."/>
            <person name="Arahal R. D."/>
            <person name="Lucena T."/>
        </authorList>
    </citation>
    <scope>NUCLEOTIDE SEQUENCE</scope>
    <source>
        <strain evidence="1">CECT 8858</strain>
    </source>
</reference>
<evidence type="ECO:0000313" key="2">
    <source>
        <dbReference type="Proteomes" id="UP000837932"/>
    </source>
</evidence>
<gene>
    <name evidence="1" type="ORF">EMA8858_04110</name>
</gene>
<dbReference type="Proteomes" id="UP000837932">
    <property type="component" value="Unassembled WGS sequence"/>
</dbReference>
<evidence type="ECO:0000313" key="1">
    <source>
        <dbReference type="EMBL" id="CAH0997975.1"/>
    </source>
</evidence>
<keyword evidence="2" id="KW-1185">Reference proteome</keyword>
<organism evidence="1 2">
    <name type="scientific">Emticicia aquatica</name>
    <dbReference type="NCBI Taxonomy" id="1681835"/>
    <lineage>
        <taxon>Bacteria</taxon>
        <taxon>Pseudomonadati</taxon>
        <taxon>Bacteroidota</taxon>
        <taxon>Cytophagia</taxon>
        <taxon>Cytophagales</taxon>
        <taxon>Leadbetterellaceae</taxon>
        <taxon>Emticicia</taxon>
    </lineage>
</organism>
<proteinExistence type="predicted"/>
<comment type="caution">
    <text evidence="1">The sequence shown here is derived from an EMBL/GenBank/DDBJ whole genome shotgun (WGS) entry which is preliminary data.</text>
</comment>
<dbReference type="EMBL" id="CAKLPY010000009">
    <property type="protein sequence ID" value="CAH0997975.1"/>
    <property type="molecule type" value="Genomic_DNA"/>
</dbReference>
<accession>A0ABN8EXY2</accession>
<sequence>MYSGLSWAQAVGWHVTRIIYAPTNPNNNILLDFDNWQFTTLTTMGSSASCISNGAWYTPLFIDLVDNFNQVNLQANNPNDQANGYTITQLQTFLMARPTNWYMYRDYLESNSNNATEAAAIQLFSDYD</sequence>
<dbReference type="RefSeq" id="WP_238808784.1">
    <property type="nucleotide sequence ID" value="NZ_CAKLPY010000009.1"/>
</dbReference>